<protein>
    <submittedName>
        <fullName evidence="4">Uncharacterized protein</fullName>
    </submittedName>
</protein>
<feature type="region of interest" description="Disordered" evidence="1">
    <location>
        <begin position="225"/>
        <end position="248"/>
    </location>
</feature>
<evidence type="ECO:0000313" key="5">
    <source>
        <dbReference type="Proteomes" id="UP000297245"/>
    </source>
</evidence>
<feature type="transmembrane region" description="Helical" evidence="2">
    <location>
        <begin position="156"/>
        <end position="180"/>
    </location>
</feature>
<feature type="transmembrane region" description="Helical" evidence="2">
    <location>
        <begin position="192"/>
        <end position="214"/>
    </location>
</feature>
<dbReference type="Proteomes" id="UP000297245">
    <property type="component" value="Unassembled WGS sequence"/>
</dbReference>
<reference evidence="4 5" key="1">
    <citation type="journal article" date="2019" name="Nat. Ecol. Evol.">
        <title>Megaphylogeny resolves global patterns of mushroom evolution.</title>
        <authorList>
            <person name="Varga T."/>
            <person name="Krizsan K."/>
            <person name="Foldi C."/>
            <person name="Dima B."/>
            <person name="Sanchez-Garcia M."/>
            <person name="Sanchez-Ramirez S."/>
            <person name="Szollosi G.J."/>
            <person name="Szarkandi J.G."/>
            <person name="Papp V."/>
            <person name="Albert L."/>
            <person name="Andreopoulos W."/>
            <person name="Angelini C."/>
            <person name="Antonin V."/>
            <person name="Barry K.W."/>
            <person name="Bougher N.L."/>
            <person name="Buchanan P."/>
            <person name="Buyck B."/>
            <person name="Bense V."/>
            <person name="Catcheside P."/>
            <person name="Chovatia M."/>
            <person name="Cooper J."/>
            <person name="Damon W."/>
            <person name="Desjardin D."/>
            <person name="Finy P."/>
            <person name="Geml J."/>
            <person name="Haridas S."/>
            <person name="Hughes K."/>
            <person name="Justo A."/>
            <person name="Karasinski D."/>
            <person name="Kautmanova I."/>
            <person name="Kiss B."/>
            <person name="Kocsube S."/>
            <person name="Kotiranta H."/>
            <person name="LaButti K.M."/>
            <person name="Lechner B.E."/>
            <person name="Liimatainen K."/>
            <person name="Lipzen A."/>
            <person name="Lukacs Z."/>
            <person name="Mihaltcheva S."/>
            <person name="Morgado L.N."/>
            <person name="Niskanen T."/>
            <person name="Noordeloos M.E."/>
            <person name="Ohm R.A."/>
            <person name="Ortiz-Santana B."/>
            <person name="Ovrebo C."/>
            <person name="Racz N."/>
            <person name="Riley R."/>
            <person name="Savchenko A."/>
            <person name="Shiryaev A."/>
            <person name="Soop K."/>
            <person name="Spirin V."/>
            <person name="Szebenyi C."/>
            <person name="Tomsovsky M."/>
            <person name="Tulloss R.E."/>
            <person name="Uehling J."/>
            <person name="Grigoriev I.V."/>
            <person name="Vagvolgyi C."/>
            <person name="Papp T."/>
            <person name="Martin F.M."/>
            <person name="Miettinen O."/>
            <person name="Hibbett D.S."/>
            <person name="Nagy L.G."/>
        </authorList>
    </citation>
    <scope>NUCLEOTIDE SEQUENCE [LARGE SCALE GENOMIC DNA]</scope>
    <source>
        <strain evidence="4 5">CBS 962.96</strain>
    </source>
</reference>
<keyword evidence="2" id="KW-1133">Transmembrane helix</keyword>
<name>A0A4S8MXH8_DENBC</name>
<evidence type="ECO:0000256" key="1">
    <source>
        <dbReference type="SAM" id="MobiDB-lite"/>
    </source>
</evidence>
<keyword evidence="3" id="KW-0732">Signal</keyword>
<dbReference type="AlphaFoldDB" id="A0A4S8MXH8"/>
<feature type="transmembrane region" description="Helical" evidence="2">
    <location>
        <begin position="80"/>
        <end position="101"/>
    </location>
</feature>
<feature type="compositionally biased region" description="Basic and acidic residues" evidence="1">
    <location>
        <begin position="225"/>
        <end position="234"/>
    </location>
</feature>
<organism evidence="4 5">
    <name type="scientific">Dendrothele bispora (strain CBS 962.96)</name>
    <dbReference type="NCBI Taxonomy" id="1314807"/>
    <lineage>
        <taxon>Eukaryota</taxon>
        <taxon>Fungi</taxon>
        <taxon>Dikarya</taxon>
        <taxon>Basidiomycota</taxon>
        <taxon>Agaricomycotina</taxon>
        <taxon>Agaricomycetes</taxon>
        <taxon>Agaricomycetidae</taxon>
        <taxon>Agaricales</taxon>
        <taxon>Agaricales incertae sedis</taxon>
        <taxon>Dendrothele</taxon>
    </lineage>
</organism>
<evidence type="ECO:0000313" key="4">
    <source>
        <dbReference type="EMBL" id="THV08097.1"/>
    </source>
</evidence>
<keyword evidence="2" id="KW-0472">Membrane</keyword>
<accession>A0A4S8MXH8</accession>
<evidence type="ECO:0000256" key="2">
    <source>
        <dbReference type="SAM" id="Phobius"/>
    </source>
</evidence>
<feature type="transmembrane region" description="Helical" evidence="2">
    <location>
        <begin position="113"/>
        <end position="136"/>
    </location>
</feature>
<keyword evidence="5" id="KW-1185">Reference proteome</keyword>
<dbReference type="EMBL" id="ML179035">
    <property type="protein sequence ID" value="THV08097.1"/>
    <property type="molecule type" value="Genomic_DNA"/>
</dbReference>
<proteinExistence type="predicted"/>
<evidence type="ECO:0000256" key="3">
    <source>
        <dbReference type="SAM" id="SignalP"/>
    </source>
</evidence>
<sequence>MMLFLSLSYLVMNIEFAIIQIPTIGYNPPDSKEVIPLITGLTIGHNLMTRLNYVMGDIVVVWRAWVLFPQSLAVKVTLSICLLGSFVGASVDMGVLAKRVIENFNDTGSKTTFITLAVSLIFTNFTATVLIGFKAWHYFQSIRRNLGSTTGSPGKVLKILLLLMESGLLYLAFWIGYLVLGLTQGGGSIAGQAYLVVMPGLVAIYPILIILAVAHENNKPEIRASKSEVHHSESGGESQVAFPAASINNSTEVKGNEIEIVPRLS</sequence>
<gene>
    <name evidence="4" type="ORF">K435DRAFT_787652</name>
</gene>
<feature type="chain" id="PRO_5020428593" evidence="3">
    <location>
        <begin position="20"/>
        <end position="265"/>
    </location>
</feature>
<dbReference type="OrthoDB" id="3174319at2759"/>
<keyword evidence="2" id="KW-0812">Transmembrane</keyword>
<feature type="signal peptide" evidence="3">
    <location>
        <begin position="1"/>
        <end position="19"/>
    </location>
</feature>